<proteinExistence type="inferred from homology"/>
<dbReference type="Pfam" id="PF01553">
    <property type="entry name" value="Acyltransferase"/>
    <property type="match status" value="1"/>
</dbReference>
<dbReference type="UniPathway" id="UPA00085"/>
<evidence type="ECO:0000256" key="10">
    <source>
        <dbReference type="ARBA" id="ARBA00023136"/>
    </source>
</evidence>
<dbReference type="SUPFAM" id="SSF47473">
    <property type="entry name" value="EF-hand"/>
    <property type="match status" value="1"/>
</dbReference>
<dbReference type="SUPFAM" id="SSF69593">
    <property type="entry name" value="Glycerol-3-phosphate (1)-acyltransferase"/>
    <property type="match status" value="1"/>
</dbReference>
<organism evidence="16 17">
    <name type="scientific">Plasmodiophora brassicae</name>
    <name type="common">Clubroot disease agent</name>
    <dbReference type="NCBI Taxonomy" id="37360"/>
    <lineage>
        <taxon>Eukaryota</taxon>
        <taxon>Sar</taxon>
        <taxon>Rhizaria</taxon>
        <taxon>Endomyxa</taxon>
        <taxon>Phytomyxea</taxon>
        <taxon>Plasmodiophorida</taxon>
        <taxon>Plasmodiophoridae</taxon>
        <taxon>Plasmodiophora</taxon>
    </lineage>
</organism>
<evidence type="ECO:0000256" key="9">
    <source>
        <dbReference type="ARBA" id="ARBA00023098"/>
    </source>
</evidence>
<feature type="transmembrane region" description="Helical" evidence="14">
    <location>
        <begin position="48"/>
        <end position="74"/>
    </location>
</feature>
<keyword evidence="17" id="KW-1185">Reference proteome</keyword>
<evidence type="ECO:0000256" key="3">
    <source>
        <dbReference type="ARBA" id="ARBA00008655"/>
    </source>
</evidence>
<evidence type="ECO:0000256" key="5">
    <source>
        <dbReference type="ARBA" id="ARBA00022679"/>
    </source>
</evidence>
<dbReference type="OrthoDB" id="272512at2759"/>
<evidence type="ECO:0000313" key="17">
    <source>
        <dbReference type="Proteomes" id="UP000039324"/>
    </source>
</evidence>
<keyword evidence="4" id="KW-0444">Lipid biosynthesis</keyword>
<evidence type="ECO:0000313" key="16">
    <source>
        <dbReference type="EMBL" id="CEP03860.1"/>
    </source>
</evidence>
<dbReference type="InterPro" id="IPR018247">
    <property type="entry name" value="EF_Hand_1_Ca_BS"/>
</dbReference>
<evidence type="ECO:0000256" key="1">
    <source>
        <dbReference type="ARBA" id="ARBA00004370"/>
    </source>
</evidence>
<evidence type="ECO:0000256" key="12">
    <source>
        <dbReference type="ARBA" id="ARBA00023264"/>
    </source>
</evidence>
<comment type="pathway">
    <text evidence="2">Lipid metabolism; phospholipid metabolism.</text>
</comment>
<dbReference type="InterPro" id="IPR011992">
    <property type="entry name" value="EF-hand-dom_pair"/>
</dbReference>
<evidence type="ECO:0000256" key="6">
    <source>
        <dbReference type="ARBA" id="ARBA00022692"/>
    </source>
</evidence>
<comment type="subcellular location">
    <subcellularLocation>
        <location evidence="1">Membrane</location>
    </subcellularLocation>
</comment>
<evidence type="ECO:0000256" key="11">
    <source>
        <dbReference type="ARBA" id="ARBA00023209"/>
    </source>
</evidence>
<dbReference type="Gene3D" id="1.10.238.10">
    <property type="entry name" value="EF-hand"/>
    <property type="match status" value="1"/>
</dbReference>
<dbReference type="STRING" id="37360.A0A0G4J8F4"/>
<dbReference type="GO" id="GO:0016020">
    <property type="term" value="C:membrane"/>
    <property type="evidence" value="ECO:0007669"/>
    <property type="project" value="UniProtKB-SubCell"/>
</dbReference>
<keyword evidence="8 14" id="KW-1133">Transmembrane helix</keyword>
<keyword evidence="13" id="KW-0012">Acyltransferase</keyword>
<evidence type="ECO:0000256" key="7">
    <source>
        <dbReference type="ARBA" id="ARBA00022837"/>
    </source>
</evidence>
<evidence type="ECO:0000256" key="14">
    <source>
        <dbReference type="SAM" id="Phobius"/>
    </source>
</evidence>
<keyword evidence="6 14" id="KW-0812">Transmembrane</keyword>
<dbReference type="PANTHER" id="PTHR23063">
    <property type="entry name" value="PHOSPHOLIPID ACYLTRANSFERASE"/>
    <property type="match status" value="1"/>
</dbReference>
<evidence type="ECO:0000256" key="4">
    <source>
        <dbReference type="ARBA" id="ARBA00022516"/>
    </source>
</evidence>
<accession>A0A0G4J8F4</accession>
<keyword evidence="11" id="KW-0594">Phospholipid biosynthesis</keyword>
<evidence type="ECO:0000256" key="8">
    <source>
        <dbReference type="ARBA" id="ARBA00022989"/>
    </source>
</evidence>
<gene>
    <name evidence="16" type="ORF">PBRA_003468</name>
</gene>
<keyword evidence="10 14" id="KW-0472">Membrane</keyword>
<dbReference type="PROSITE" id="PS00018">
    <property type="entry name" value="EF_HAND_1"/>
    <property type="match status" value="1"/>
</dbReference>
<evidence type="ECO:0000256" key="13">
    <source>
        <dbReference type="ARBA" id="ARBA00023315"/>
    </source>
</evidence>
<evidence type="ECO:0000256" key="2">
    <source>
        <dbReference type="ARBA" id="ARBA00005074"/>
    </source>
</evidence>
<reference evidence="16 17" key="1">
    <citation type="submission" date="2015-02" db="EMBL/GenBank/DDBJ databases">
        <authorList>
            <person name="Chooi Y.-H."/>
        </authorList>
    </citation>
    <scope>NUCLEOTIDE SEQUENCE [LARGE SCALE GENOMIC DNA]</scope>
    <source>
        <strain evidence="16">E3</strain>
    </source>
</reference>
<dbReference type="PROSITE" id="PS50222">
    <property type="entry name" value="EF_HAND_2"/>
    <property type="match status" value="1"/>
</dbReference>
<dbReference type="OMA" id="FLYHKSE"/>
<dbReference type="GO" id="GO:0005509">
    <property type="term" value="F:calcium ion binding"/>
    <property type="evidence" value="ECO:0007669"/>
    <property type="project" value="InterPro"/>
</dbReference>
<dbReference type="GO" id="GO:0008654">
    <property type="term" value="P:phospholipid biosynthetic process"/>
    <property type="evidence" value="ECO:0007669"/>
    <property type="project" value="UniProtKB-KW"/>
</dbReference>
<dbReference type="AlphaFoldDB" id="A0A0G4J8F4"/>
<dbReference type="Proteomes" id="UP000039324">
    <property type="component" value="Unassembled WGS sequence"/>
</dbReference>
<dbReference type="EMBL" id="CDSF01000155">
    <property type="protein sequence ID" value="CEP03860.1"/>
    <property type="molecule type" value="Genomic_DNA"/>
</dbReference>
<dbReference type="SMART" id="SM00563">
    <property type="entry name" value="PlsC"/>
    <property type="match status" value="1"/>
</dbReference>
<comment type="similarity">
    <text evidence="3">Belongs to the 1-acyl-sn-glycerol-3-phosphate acyltransferase family.</text>
</comment>
<evidence type="ECO:0000259" key="15">
    <source>
        <dbReference type="PROSITE" id="PS50222"/>
    </source>
</evidence>
<dbReference type="CDD" id="cd07991">
    <property type="entry name" value="LPLAT_LPCAT1-like"/>
    <property type="match status" value="1"/>
</dbReference>
<dbReference type="InterPro" id="IPR045252">
    <property type="entry name" value="LPCAT1-like"/>
</dbReference>
<dbReference type="GO" id="GO:0008374">
    <property type="term" value="F:O-acyltransferase activity"/>
    <property type="evidence" value="ECO:0007669"/>
    <property type="project" value="InterPro"/>
</dbReference>
<keyword evidence="9" id="KW-0443">Lipid metabolism</keyword>
<name>A0A0G4J8F4_PLABS</name>
<keyword evidence="7" id="KW-0106">Calcium</keyword>
<dbReference type="PANTHER" id="PTHR23063:SF52">
    <property type="entry name" value="LYSOPHOSPHATIDYLCHOLINE ACYLTRANSFERASE"/>
    <property type="match status" value="1"/>
</dbReference>
<keyword evidence="5" id="KW-0808">Transferase</keyword>
<dbReference type="InterPro" id="IPR002123">
    <property type="entry name" value="Plipid/glycerol_acylTrfase"/>
</dbReference>
<feature type="domain" description="EF-hand" evidence="15">
    <location>
        <begin position="405"/>
        <end position="440"/>
    </location>
</feature>
<dbReference type="InterPro" id="IPR002048">
    <property type="entry name" value="EF_hand_dom"/>
</dbReference>
<protein>
    <recommendedName>
        <fullName evidence="15">EF-hand domain-containing protein</fullName>
    </recommendedName>
</protein>
<sequence length="465" mass="52547">MGRAVSERLRRRSSAFVGDCDAYDHSMPRPFAYRGEGQLNTPREIAKIVLMCVLLVPVIRCLLLAVVVLLTLIITRLTLIGWKKGHDARGATLPMPVWRRNILSATARAMSHCILFCFGVYRVKVIGRPDRRCKIIVSNHVSVLDGFALTSQVACMAVAKQEVEKIPLLGSVATALQFIFIDRGSSSARSDVLQQIKERTQMDGFPPLLIFPEGTTSNNTTLLRFKKGGFVAGVPVQPVALKSRLGQLPLSAHLSLLHVYRYPWEYFDPSWTNYSPQMGGTCFRLLCQVYTSVEVTWLPVVTPTPEEAADPQLFADNVRTTMARVMRLPIVPFSAEDSVVDGWLQSKNRTRKHIEAVDVGISVYELKQRFNIRLEQIKVLIDEFNVIDSNKDRVLSIEEMTAYVGNDDFVRRVFFSFDSNDSGFIDYREFIIGCLTLNDEDDVSRREPLTFRDIVQRTRALYVSS</sequence>
<keyword evidence="12" id="KW-1208">Phospholipid metabolism</keyword>